<dbReference type="RefSeq" id="XP_066913409.1">
    <property type="nucleotide sequence ID" value="XM_067057308.1"/>
</dbReference>
<dbReference type="GeneID" id="136800659"/>
<evidence type="ECO:0000313" key="8">
    <source>
        <dbReference type="Proteomes" id="UP000594262"/>
    </source>
</evidence>
<dbReference type="AlphaFoldDB" id="A0A7M5TT80"/>
<keyword evidence="1" id="KW-0677">Repeat</keyword>
<sequence length="640" mass="70666">MDVEHNDSNQNVMMNGDHENHLTNGHSTEDSAFAEEPLLNGHHGDATSNLSTSPSKQKVIDTISEVINDRLLEDNSATSSMLLTDEKEKPDQDVASTMQNILGKVESTQNSATISPSQANTESPTETLSPISSTNQSLTPLSDTFDSPSDKTDVSSPSNHVETVSQNNESDDKTSSKDAMSGVVEKEENPLPEEPVSSPNEHSGENHLNINETELDSETLVIESDAVQNSKESSTPEETLDSVKQDIVMPEPTELIDSKENIQESKNEINETKNAPIQKENTESTTESLSTDSDVPTNTTGTDESNEKEAKKPAEELDMLGNGLLKKKILKEGLGRESRPQQGDLVNIRCEGKLADGTVVDKQSHLQLVLGDADVIQAMDMCVALMEDKETCTLYTDARYAYGLFGRLDYKPAIPKNASITYEIEILSIERGVPLQELSPQECSLRADKKRGRGNDLYSRGDYAGAIDVYKRALKYLEGRTDKELLDMKVKCLNNLSAAQLKVKAYIMALQSLDIVLELEPKNVKALFRKGKCLEHLGKENAAFECMKKAAALDPENKLITQDLGRLQKRVAVTQQKEKQIYQRMFQQNTKQQTEEGGDQGGEGEEEEEEEEEEDYLPLIGSLLVAAAACVGGLLWYRYR</sequence>
<feature type="repeat" description="TPR" evidence="4">
    <location>
        <begin position="524"/>
        <end position="557"/>
    </location>
</feature>
<feature type="region of interest" description="Disordered" evidence="5">
    <location>
        <begin position="106"/>
        <end position="317"/>
    </location>
</feature>
<dbReference type="Gene3D" id="1.25.40.10">
    <property type="entry name" value="Tetratricopeptide repeat domain"/>
    <property type="match status" value="1"/>
</dbReference>
<name>A0A7M5TT80_9CNID</name>
<dbReference type="GO" id="GO:0005740">
    <property type="term" value="C:mitochondrial envelope"/>
    <property type="evidence" value="ECO:0007669"/>
    <property type="project" value="TreeGrafter"/>
</dbReference>
<organism evidence="7 8">
    <name type="scientific">Clytia hemisphaerica</name>
    <dbReference type="NCBI Taxonomy" id="252671"/>
    <lineage>
        <taxon>Eukaryota</taxon>
        <taxon>Metazoa</taxon>
        <taxon>Cnidaria</taxon>
        <taxon>Hydrozoa</taxon>
        <taxon>Hydroidolina</taxon>
        <taxon>Leptothecata</taxon>
        <taxon>Obeliida</taxon>
        <taxon>Clytiidae</taxon>
        <taxon>Clytia</taxon>
    </lineage>
</organism>
<dbReference type="GO" id="GO:0003755">
    <property type="term" value="F:peptidyl-prolyl cis-trans isomerase activity"/>
    <property type="evidence" value="ECO:0007669"/>
    <property type="project" value="UniProtKB-KW"/>
</dbReference>
<feature type="compositionally biased region" description="Polar residues" evidence="5">
    <location>
        <begin position="106"/>
        <end position="147"/>
    </location>
</feature>
<keyword evidence="3" id="KW-0413">Isomerase</keyword>
<feature type="compositionally biased region" description="Low complexity" evidence="5">
    <location>
        <begin position="283"/>
        <end position="294"/>
    </location>
</feature>
<dbReference type="Pfam" id="PF00254">
    <property type="entry name" value="FKBP_C"/>
    <property type="match status" value="1"/>
</dbReference>
<evidence type="ECO:0000256" key="1">
    <source>
        <dbReference type="ARBA" id="ARBA00022737"/>
    </source>
</evidence>
<accession>A0A7M5TT80</accession>
<evidence type="ECO:0000256" key="4">
    <source>
        <dbReference type="PROSITE-ProRule" id="PRU00339"/>
    </source>
</evidence>
<keyword evidence="8" id="KW-1185">Reference proteome</keyword>
<feature type="region of interest" description="Disordered" evidence="5">
    <location>
        <begin position="1"/>
        <end position="57"/>
    </location>
</feature>
<dbReference type="InterPro" id="IPR019734">
    <property type="entry name" value="TPR_rpt"/>
</dbReference>
<dbReference type="GO" id="GO:0044183">
    <property type="term" value="F:protein folding chaperone"/>
    <property type="evidence" value="ECO:0007669"/>
    <property type="project" value="TreeGrafter"/>
</dbReference>
<dbReference type="PANTHER" id="PTHR46512:SF1">
    <property type="entry name" value="PEPTIDYLPROLYL ISOMERASE"/>
    <property type="match status" value="1"/>
</dbReference>
<dbReference type="GO" id="GO:0005829">
    <property type="term" value="C:cytosol"/>
    <property type="evidence" value="ECO:0007669"/>
    <property type="project" value="TreeGrafter"/>
</dbReference>
<dbReference type="Proteomes" id="UP000594262">
    <property type="component" value="Unplaced"/>
</dbReference>
<dbReference type="InterPro" id="IPR046357">
    <property type="entry name" value="PPIase_dom_sf"/>
</dbReference>
<dbReference type="SUPFAM" id="SSF48452">
    <property type="entry name" value="TPR-like"/>
    <property type="match status" value="1"/>
</dbReference>
<feature type="region of interest" description="Disordered" evidence="5">
    <location>
        <begin position="589"/>
        <end position="614"/>
    </location>
</feature>
<dbReference type="EnsemblMetazoa" id="CLYHEMT001511.1">
    <property type="protein sequence ID" value="CLYHEMP001511.1"/>
    <property type="gene ID" value="CLYHEMG001511"/>
</dbReference>
<keyword evidence="2 4" id="KW-0802">TPR repeat</keyword>
<dbReference type="SMART" id="SM00028">
    <property type="entry name" value="TPR"/>
    <property type="match status" value="3"/>
</dbReference>
<feature type="compositionally biased region" description="Polar residues" evidence="5">
    <location>
        <begin position="197"/>
        <end position="212"/>
    </location>
</feature>
<evidence type="ECO:0000259" key="6">
    <source>
        <dbReference type="PROSITE" id="PS50059"/>
    </source>
</evidence>
<dbReference type="InterPro" id="IPR011990">
    <property type="entry name" value="TPR-like_helical_dom_sf"/>
</dbReference>
<dbReference type="InterPro" id="IPR001179">
    <property type="entry name" value="PPIase_FKBP_dom"/>
</dbReference>
<feature type="compositionally biased region" description="Acidic residues" evidence="5">
    <location>
        <begin position="596"/>
        <end position="614"/>
    </location>
</feature>
<dbReference type="InterPro" id="IPR050754">
    <property type="entry name" value="FKBP4/5/8-like"/>
</dbReference>
<dbReference type="PANTHER" id="PTHR46512">
    <property type="entry name" value="PEPTIDYLPROLYL ISOMERASE"/>
    <property type="match status" value="1"/>
</dbReference>
<reference evidence="7" key="1">
    <citation type="submission" date="2021-01" db="UniProtKB">
        <authorList>
            <consortium name="EnsemblMetazoa"/>
        </authorList>
    </citation>
    <scope>IDENTIFICATION</scope>
</reference>
<dbReference type="PROSITE" id="PS50005">
    <property type="entry name" value="TPR"/>
    <property type="match status" value="1"/>
</dbReference>
<feature type="compositionally biased region" description="Polar residues" evidence="5">
    <location>
        <begin position="154"/>
        <end position="168"/>
    </location>
</feature>
<proteinExistence type="predicted"/>
<dbReference type="EC" id="5.2.1.8" evidence="3"/>
<dbReference type="Gene3D" id="3.10.50.40">
    <property type="match status" value="1"/>
</dbReference>
<dbReference type="SUPFAM" id="SSF54534">
    <property type="entry name" value="FKBP-like"/>
    <property type="match status" value="1"/>
</dbReference>
<feature type="compositionally biased region" description="Polar residues" evidence="5">
    <location>
        <begin position="226"/>
        <end position="237"/>
    </location>
</feature>
<dbReference type="GO" id="GO:0016020">
    <property type="term" value="C:membrane"/>
    <property type="evidence" value="ECO:0007669"/>
    <property type="project" value="TreeGrafter"/>
</dbReference>
<dbReference type="PROSITE" id="PS50059">
    <property type="entry name" value="FKBP_PPIASE"/>
    <property type="match status" value="1"/>
</dbReference>
<dbReference type="GO" id="GO:0012505">
    <property type="term" value="C:endomembrane system"/>
    <property type="evidence" value="ECO:0007669"/>
    <property type="project" value="TreeGrafter"/>
</dbReference>
<comment type="catalytic activity">
    <reaction evidence="3">
        <text>[protein]-peptidylproline (omega=180) = [protein]-peptidylproline (omega=0)</text>
        <dbReference type="Rhea" id="RHEA:16237"/>
        <dbReference type="Rhea" id="RHEA-COMP:10747"/>
        <dbReference type="Rhea" id="RHEA-COMP:10748"/>
        <dbReference type="ChEBI" id="CHEBI:83833"/>
        <dbReference type="ChEBI" id="CHEBI:83834"/>
        <dbReference type="EC" id="5.2.1.8"/>
    </reaction>
</comment>
<evidence type="ECO:0000256" key="5">
    <source>
        <dbReference type="SAM" id="MobiDB-lite"/>
    </source>
</evidence>
<evidence type="ECO:0000256" key="2">
    <source>
        <dbReference type="ARBA" id="ARBA00022803"/>
    </source>
</evidence>
<dbReference type="OrthoDB" id="532682at2759"/>
<feature type="compositionally biased region" description="Basic and acidic residues" evidence="5">
    <location>
        <begin position="305"/>
        <end position="315"/>
    </location>
</feature>
<feature type="compositionally biased region" description="Basic and acidic residues" evidence="5">
    <location>
        <begin position="256"/>
        <end position="271"/>
    </location>
</feature>
<feature type="domain" description="PPIase FKBP-type" evidence="6">
    <location>
        <begin position="343"/>
        <end position="430"/>
    </location>
</feature>
<dbReference type="GO" id="GO:0043066">
    <property type="term" value="P:negative regulation of apoptotic process"/>
    <property type="evidence" value="ECO:0007669"/>
    <property type="project" value="TreeGrafter"/>
</dbReference>
<protein>
    <recommendedName>
        <fullName evidence="3">peptidylprolyl isomerase</fullName>
        <ecNumber evidence="3">5.2.1.8</ecNumber>
    </recommendedName>
</protein>
<evidence type="ECO:0000256" key="3">
    <source>
        <dbReference type="PROSITE-ProRule" id="PRU00277"/>
    </source>
</evidence>
<keyword evidence="3" id="KW-0697">Rotamase</keyword>
<evidence type="ECO:0000313" key="7">
    <source>
        <dbReference type="EnsemblMetazoa" id="CLYHEMP001511.1"/>
    </source>
</evidence>
<feature type="compositionally biased region" description="Polar residues" evidence="5">
    <location>
        <begin position="46"/>
        <end position="56"/>
    </location>
</feature>